<proteinExistence type="predicted"/>
<dbReference type="Pfam" id="PF00639">
    <property type="entry name" value="Rotamase"/>
    <property type="match status" value="1"/>
</dbReference>
<dbReference type="AlphaFoldDB" id="A0A386HT15"/>
<evidence type="ECO:0000313" key="6">
    <source>
        <dbReference type="Proteomes" id="UP000266118"/>
    </source>
</evidence>
<protein>
    <submittedName>
        <fullName evidence="5">Peptidylprolyl isomerase</fullName>
    </submittedName>
</protein>
<dbReference type="KEGG" id="ark:D6B99_15835"/>
<dbReference type="RefSeq" id="WP_119990194.1">
    <property type="nucleotide sequence ID" value="NZ_CP032489.1"/>
</dbReference>
<evidence type="ECO:0000259" key="4">
    <source>
        <dbReference type="PROSITE" id="PS50198"/>
    </source>
</evidence>
<feature type="domain" description="PpiC" evidence="4">
    <location>
        <begin position="174"/>
        <end position="278"/>
    </location>
</feature>
<dbReference type="PANTHER" id="PTHR47637">
    <property type="entry name" value="CHAPERONE SURA"/>
    <property type="match status" value="1"/>
</dbReference>
<name>A0A386HT15_9BACT</name>
<feature type="chain" id="PRO_5017190074" evidence="3">
    <location>
        <begin position="21"/>
        <end position="471"/>
    </location>
</feature>
<dbReference type="Proteomes" id="UP000266118">
    <property type="component" value="Chromosome"/>
</dbReference>
<dbReference type="OrthoDB" id="14196at2"/>
<dbReference type="SUPFAM" id="SSF54534">
    <property type="entry name" value="FKBP-like"/>
    <property type="match status" value="1"/>
</dbReference>
<dbReference type="SUPFAM" id="SSF109998">
    <property type="entry name" value="Triger factor/SurA peptide-binding domain-like"/>
    <property type="match status" value="1"/>
</dbReference>
<dbReference type="InterPro" id="IPR050280">
    <property type="entry name" value="OMP_Chaperone_SurA"/>
</dbReference>
<sequence length="471" mass="53509">MKKYLFLNTLFVIIAMSAFGQQQKVVLDKIIAQVGDNIILKSEIDQGVNQYKNAPNAQNLPPDLDCEILQNQIMRKALAIQAQRDSLPFSNDEVEAAFQNRMRYFMSMYGSKEAVEKASGMTIDQMHDNLLPDLREQLLSQKMQQKITQDVTVTPAEVEAYFNQIPKDSLRFYESQFEANQIIIYPTPNQDVVDLIKSQLEGWKKEVETGKANFSNLAKLYSDDPSAKDNGGQFSMNREDDKGKFDPDFMAAAFRLREGQISPVVKSQFGYHIIQMVSRAGNDAIVRHILKIPPVTDVEIKAALSKLDSVRNLLVDKKLSFAAAFSLYNDNKDAKFNAGAIMGGSPYNPITPFTIDEMQDKDLATLLPTMKVGDYSIPQVFTDNNGRKAVRIVYLQSRTKPHRENLSDDYATIQSNALAYKQQMAMNKWLTTHMKDFYIQIDPAYAHCSELQEWMKNSENRVEHYSANSIK</sequence>
<keyword evidence="2" id="KW-0697">Rotamase</keyword>
<feature type="signal peptide" evidence="3">
    <location>
        <begin position="1"/>
        <end position="20"/>
    </location>
</feature>
<dbReference type="GO" id="GO:0003755">
    <property type="term" value="F:peptidyl-prolyl cis-trans isomerase activity"/>
    <property type="evidence" value="ECO:0007669"/>
    <property type="project" value="UniProtKB-KW"/>
</dbReference>
<keyword evidence="1 3" id="KW-0732">Signal</keyword>
<accession>A0A386HT15</accession>
<evidence type="ECO:0000256" key="3">
    <source>
        <dbReference type="SAM" id="SignalP"/>
    </source>
</evidence>
<keyword evidence="2 5" id="KW-0413">Isomerase</keyword>
<organism evidence="5 6">
    <name type="scientific">Arachidicoccus soli</name>
    <dbReference type="NCBI Taxonomy" id="2341117"/>
    <lineage>
        <taxon>Bacteria</taxon>
        <taxon>Pseudomonadati</taxon>
        <taxon>Bacteroidota</taxon>
        <taxon>Chitinophagia</taxon>
        <taxon>Chitinophagales</taxon>
        <taxon>Chitinophagaceae</taxon>
        <taxon>Arachidicoccus</taxon>
    </lineage>
</organism>
<keyword evidence="6" id="KW-1185">Reference proteome</keyword>
<dbReference type="PANTHER" id="PTHR47637:SF1">
    <property type="entry name" value="CHAPERONE SURA"/>
    <property type="match status" value="1"/>
</dbReference>
<dbReference type="Gene3D" id="3.10.50.40">
    <property type="match status" value="2"/>
</dbReference>
<gene>
    <name evidence="5" type="ORF">D6B99_15835</name>
</gene>
<evidence type="ECO:0000256" key="1">
    <source>
        <dbReference type="ARBA" id="ARBA00022729"/>
    </source>
</evidence>
<dbReference type="Gene3D" id="1.10.4030.10">
    <property type="entry name" value="Porin chaperone SurA, peptide-binding domain"/>
    <property type="match status" value="1"/>
</dbReference>
<dbReference type="EMBL" id="CP032489">
    <property type="protein sequence ID" value="AYD48953.1"/>
    <property type="molecule type" value="Genomic_DNA"/>
</dbReference>
<evidence type="ECO:0000313" key="5">
    <source>
        <dbReference type="EMBL" id="AYD48953.1"/>
    </source>
</evidence>
<dbReference type="InterPro" id="IPR027304">
    <property type="entry name" value="Trigger_fact/SurA_dom_sf"/>
</dbReference>
<dbReference type="PROSITE" id="PS50198">
    <property type="entry name" value="PPIC_PPIASE_2"/>
    <property type="match status" value="1"/>
</dbReference>
<evidence type="ECO:0000256" key="2">
    <source>
        <dbReference type="PROSITE-ProRule" id="PRU00278"/>
    </source>
</evidence>
<reference evidence="5 6" key="1">
    <citation type="submission" date="2018-09" db="EMBL/GenBank/DDBJ databases">
        <title>Arachidicoccus sp. nov., a bacterium isolated from soil.</title>
        <authorList>
            <person name="Weon H.-Y."/>
            <person name="Kwon S.-W."/>
            <person name="Lee S.A."/>
        </authorList>
    </citation>
    <scope>NUCLEOTIDE SEQUENCE [LARGE SCALE GENOMIC DNA]</scope>
    <source>
        <strain evidence="5 6">KIS59-12</strain>
    </source>
</reference>
<dbReference type="InterPro" id="IPR046357">
    <property type="entry name" value="PPIase_dom_sf"/>
</dbReference>
<dbReference type="InterPro" id="IPR000297">
    <property type="entry name" value="PPIase_PpiC"/>
</dbReference>